<feature type="compositionally biased region" description="Basic and acidic residues" evidence="9">
    <location>
        <begin position="145"/>
        <end position="155"/>
    </location>
</feature>
<feature type="region of interest" description="Disordered" evidence="9">
    <location>
        <begin position="121"/>
        <end position="155"/>
    </location>
</feature>
<evidence type="ECO:0000256" key="4">
    <source>
        <dbReference type="ARBA" id="ARBA00022490"/>
    </source>
</evidence>
<evidence type="ECO:0000259" key="11">
    <source>
        <dbReference type="Pfam" id="PF22782"/>
    </source>
</evidence>
<dbReference type="EMBL" id="JAWDGP010005317">
    <property type="protein sequence ID" value="KAK3757882.1"/>
    <property type="molecule type" value="Genomic_DNA"/>
</dbReference>
<feature type="compositionally biased region" description="Polar residues" evidence="9">
    <location>
        <begin position="260"/>
        <end position="280"/>
    </location>
</feature>
<proteinExistence type="inferred from homology"/>
<evidence type="ECO:0000256" key="8">
    <source>
        <dbReference type="ARBA" id="ARBA00023306"/>
    </source>
</evidence>
<feature type="compositionally biased region" description="Acidic residues" evidence="9">
    <location>
        <begin position="205"/>
        <end position="217"/>
    </location>
</feature>
<dbReference type="GO" id="GO:0008380">
    <property type="term" value="P:RNA splicing"/>
    <property type="evidence" value="ECO:0007669"/>
    <property type="project" value="UniProtKB-KW"/>
</dbReference>
<evidence type="ECO:0000313" key="12">
    <source>
        <dbReference type="EMBL" id="KAK3757882.1"/>
    </source>
</evidence>
<keyword evidence="6" id="KW-0508">mRNA splicing</keyword>
<evidence type="ECO:0000256" key="1">
    <source>
        <dbReference type="ARBA" id="ARBA00004123"/>
    </source>
</evidence>
<name>A0AAE0YVM7_9GAST</name>
<evidence type="ECO:0000256" key="2">
    <source>
        <dbReference type="ARBA" id="ARBA00004496"/>
    </source>
</evidence>
<dbReference type="GO" id="GO:0006397">
    <property type="term" value="P:mRNA processing"/>
    <property type="evidence" value="ECO:0007669"/>
    <property type="project" value="UniProtKB-KW"/>
</dbReference>
<dbReference type="PANTHER" id="PTHR12786:SF1">
    <property type="entry name" value="SPLICING REGULATOR SDE2"/>
    <property type="match status" value="1"/>
</dbReference>
<keyword evidence="4" id="KW-0963">Cytoplasm</keyword>
<feature type="domain" description="SDE2/SF3A3 SAP" evidence="10">
    <location>
        <begin position="293"/>
        <end position="365"/>
    </location>
</feature>
<dbReference type="PANTHER" id="PTHR12786">
    <property type="entry name" value="SPLICING FACTOR SF3A-RELATED"/>
    <property type="match status" value="1"/>
</dbReference>
<feature type="compositionally biased region" description="Basic residues" evidence="9">
    <location>
        <begin position="135"/>
        <end position="144"/>
    </location>
</feature>
<accession>A0AAE0YVM7</accession>
<reference evidence="12" key="1">
    <citation type="journal article" date="2023" name="G3 (Bethesda)">
        <title>A reference genome for the long-term kleptoplast-retaining sea slug Elysia crispata morphotype clarki.</title>
        <authorList>
            <person name="Eastman K.E."/>
            <person name="Pendleton A.L."/>
            <person name="Shaikh M.A."/>
            <person name="Suttiyut T."/>
            <person name="Ogas R."/>
            <person name="Tomko P."/>
            <person name="Gavelis G."/>
            <person name="Widhalm J.R."/>
            <person name="Wisecaver J.H."/>
        </authorList>
    </citation>
    <scope>NUCLEOTIDE SEQUENCE</scope>
    <source>
        <strain evidence="12">ECLA1</strain>
    </source>
</reference>
<dbReference type="Proteomes" id="UP001283361">
    <property type="component" value="Unassembled WGS sequence"/>
</dbReference>
<evidence type="ECO:0000313" key="13">
    <source>
        <dbReference type="Proteomes" id="UP001283361"/>
    </source>
</evidence>
<feature type="region of interest" description="Disordered" evidence="9">
    <location>
        <begin position="169"/>
        <end position="280"/>
    </location>
</feature>
<protein>
    <recommendedName>
        <fullName evidence="14">Replication stress response regulator SDE2</fullName>
    </recommendedName>
</protein>
<keyword evidence="13" id="KW-1185">Reference proteome</keyword>
<comment type="subcellular location">
    <subcellularLocation>
        <location evidence="2">Cytoplasm</location>
    </subcellularLocation>
    <subcellularLocation>
        <location evidence="1">Nucleus</location>
    </subcellularLocation>
</comment>
<feature type="compositionally biased region" description="Basic and acidic residues" evidence="9">
    <location>
        <begin position="185"/>
        <end position="197"/>
    </location>
</feature>
<evidence type="ECO:0000256" key="9">
    <source>
        <dbReference type="SAM" id="MobiDB-lite"/>
    </source>
</evidence>
<keyword evidence="7" id="KW-0539">Nucleus</keyword>
<feature type="compositionally biased region" description="Basic and acidic residues" evidence="9">
    <location>
        <begin position="121"/>
        <end position="134"/>
    </location>
</feature>
<keyword evidence="5" id="KW-0507">mRNA processing</keyword>
<sequence>MLLNYILCSSSGQLELPSNSCVNDLNKAVLKRSQGEQVFDESTFYVICNGKKLDEDTVLQSEKTYHFVPRLIGGKGGFGSMLRAIGAQIEKTTSREACRDLSGRRMRDINNEKKLKEWLAKEAEREQEREERKKDRLAKHLRSQHKFDDEDYHEQKAKVQEDLQEALNTGLKRKMRNGEKSGSAQDKKSRVDGKPSKAEWLGVDLDSDDLSGGDSDMEANPGDFSPSISTQLNSGCNDRLQSCERDEDFKSNEEKRLSENDNTLCPTKQEQSNELPSHNLLTSFPKPTITEQDAVTNNAATEVPSDTPVDLENFNSSTDLQALGLDRLKNALMARGLKCGGTLEERAVRLMTVKGLSSEEIQASHPALLAKSGGKGGKAKKSK</sequence>
<feature type="compositionally biased region" description="Basic and acidic residues" evidence="9">
    <location>
        <begin position="241"/>
        <end position="259"/>
    </location>
</feature>
<comment type="caution">
    <text evidence="12">The sequence shown here is derived from an EMBL/GenBank/DDBJ whole genome shotgun (WGS) entry which is preliminary data.</text>
</comment>
<evidence type="ECO:0000256" key="3">
    <source>
        <dbReference type="ARBA" id="ARBA00008726"/>
    </source>
</evidence>
<dbReference type="Pfam" id="PF22782">
    <property type="entry name" value="SDE2"/>
    <property type="match status" value="1"/>
</dbReference>
<feature type="domain" description="SDE2-like" evidence="11">
    <location>
        <begin position="73"/>
        <end position="168"/>
    </location>
</feature>
<feature type="compositionally biased region" description="Polar residues" evidence="9">
    <location>
        <begin position="226"/>
        <end position="240"/>
    </location>
</feature>
<dbReference type="GO" id="GO:0005634">
    <property type="term" value="C:nucleus"/>
    <property type="evidence" value="ECO:0007669"/>
    <property type="project" value="UniProtKB-SubCell"/>
</dbReference>
<dbReference type="InterPro" id="IPR051421">
    <property type="entry name" value="RNA_Proc_DNA_Dmg_Regulator"/>
</dbReference>
<dbReference type="Pfam" id="PF13297">
    <property type="entry name" value="SDE2_2C"/>
    <property type="match status" value="1"/>
</dbReference>
<keyword evidence="8" id="KW-0131">Cell cycle</keyword>
<evidence type="ECO:0000259" key="10">
    <source>
        <dbReference type="Pfam" id="PF13297"/>
    </source>
</evidence>
<organism evidence="12 13">
    <name type="scientific">Elysia crispata</name>
    <name type="common">lettuce slug</name>
    <dbReference type="NCBI Taxonomy" id="231223"/>
    <lineage>
        <taxon>Eukaryota</taxon>
        <taxon>Metazoa</taxon>
        <taxon>Spiralia</taxon>
        <taxon>Lophotrochozoa</taxon>
        <taxon>Mollusca</taxon>
        <taxon>Gastropoda</taxon>
        <taxon>Heterobranchia</taxon>
        <taxon>Euthyneura</taxon>
        <taxon>Panpulmonata</taxon>
        <taxon>Sacoglossa</taxon>
        <taxon>Placobranchoidea</taxon>
        <taxon>Plakobranchidae</taxon>
        <taxon>Elysia</taxon>
    </lineage>
</organism>
<dbReference type="InterPro" id="IPR053822">
    <property type="entry name" value="SDE2-like_dom"/>
</dbReference>
<dbReference type="AlphaFoldDB" id="A0AAE0YVM7"/>
<dbReference type="GO" id="GO:0005737">
    <property type="term" value="C:cytoplasm"/>
    <property type="evidence" value="ECO:0007669"/>
    <property type="project" value="UniProtKB-SubCell"/>
</dbReference>
<evidence type="ECO:0000256" key="7">
    <source>
        <dbReference type="ARBA" id="ARBA00023242"/>
    </source>
</evidence>
<evidence type="ECO:0000256" key="5">
    <source>
        <dbReference type="ARBA" id="ARBA00022664"/>
    </source>
</evidence>
<comment type="similarity">
    <text evidence="3">Belongs to the SDE2 family.</text>
</comment>
<gene>
    <name evidence="12" type="ORF">RRG08_014437</name>
</gene>
<evidence type="ECO:0008006" key="14">
    <source>
        <dbReference type="Google" id="ProtNLM"/>
    </source>
</evidence>
<evidence type="ECO:0000256" key="6">
    <source>
        <dbReference type="ARBA" id="ARBA00023187"/>
    </source>
</evidence>
<dbReference type="InterPro" id="IPR025086">
    <property type="entry name" value="SDE2/SF3A3_SAP"/>
</dbReference>
<feature type="region of interest" description="Disordered" evidence="9">
    <location>
        <begin position="357"/>
        <end position="383"/>
    </location>
</feature>